<organism evidence="2 3">
    <name type="scientific">Colletotrichum simmondsii</name>
    <dbReference type="NCBI Taxonomy" id="703756"/>
    <lineage>
        <taxon>Eukaryota</taxon>
        <taxon>Fungi</taxon>
        <taxon>Dikarya</taxon>
        <taxon>Ascomycota</taxon>
        <taxon>Pezizomycotina</taxon>
        <taxon>Sordariomycetes</taxon>
        <taxon>Hypocreomycetidae</taxon>
        <taxon>Glomerellales</taxon>
        <taxon>Glomerellaceae</taxon>
        <taxon>Colletotrichum</taxon>
        <taxon>Colletotrichum acutatum species complex</taxon>
    </lineage>
</organism>
<proteinExistence type="predicted"/>
<feature type="domain" description="F-box" evidence="1">
    <location>
        <begin position="82"/>
        <end position="143"/>
    </location>
</feature>
<sequence>MDMNDKMELLNVRPLISLSSSYPVFQRLTRSAHPTQNRHLSLTTRKSRVCLQHQQETGTLRSPAELNLRKRITRRVEEAQQTLTITDLPPELHHSIIDFLDPIDSTCLGLASRYFYALHRRRHGTVHLSTRRPRPDDREWARRPVAALLTLESNNIKTAKTIVADPPDNATVTTLTYEQPIFLPQPRPPYWCEKCGLERCELQRHIRDWFPRDHEYCTISEKYVRLGLHREKEEFCHRRSPRNSSLCGKHHPRSVAKKVASEIIGLGDMTTAQLPKRMG</sequence>
<name>A0A135SNG1_9PEZI</name>
<evidence type="ECO:0000313" key="2">
    <source>
        <dbReference type="EMBL" id="KXH37463.1"/>
    </source>
</evidence>
<evidence type="ECO:0000313" key="3">
    <source>
        <dbReference type="Proteomes" id="UP000070328"/>
    </source>
</evidence>
<dbReference type="AlphaFoldDB" id="A0A135SNG1"/>
<dbReference type="InterPro" id="IPR001810">
    <property type="entry name" value="F-box_dom"/>
</dbReference>
<dbReference type="SUPFAM" id="SSF81383">
    <property type="entry name" value="F-box domain"/>
    <property type="match status" value="1"/>
</dbReference>
<dbReference type="Proteomes" id="UP000070328">
    <property type="component" value="Unassembled WGS sequence"/>
</dbReference>
<keyword evidence="3" id="KW-1185">Reference proteome</keyword>
<comment type="caution">
    <text evidence="2">The sequence shown here is derived from an EMBL/GenBank/DDBJ whole genome shotgun (WGS) entry which is preliminary data.</text>
</comment>
<protein>
    <recommendedName>
        <fullName evidence="1">F-box domain-containing protein</fullName>
    </recommendedName>
</protein>
<accession>A0A135SNG1</accession>
<dbReference type="OrthoDB" id="3445164at2759"/>
<dbReference type="PROSITE" id="PS50181">
    <property type="entry name" value="FBOX"/>
    <property type="match status" value="1"/>
</dbReference>
<gene>
    <name evidence="2" type="ORF">CSIM01_06231</name>
</gene>
<dbReference type="InterPro" id="IPR036047">
    <property type="entry name" value="F-box-like_dom_sf"/>
</dbReference>
<dbReference type="EMBL" id="JFBX01000502">
    <property type="protein sequence ID" value="KXH37463.1"/>
    <property type="molecule type" value="Genomic_DNA"/>
</dbReference>
<evidence type="ECO:0000259" key="1">
    <source>
        <dbReference type="PROSITE" id="PS50181"/>
    </source>
</evidence>
<reference evidence="2 3" key="1">
    <citation type="submission" date="2014-02" db="EMBL/GenBank/DDBJ databases">
        <title>The genome sequence of Colletotrichum simmondsii CBS122122.</title>
        <authorList>
            <person name="Baroncelli R."/>
            <person name="Thon M.R."/>
        </authorList>
    </citation>
    <scope>NUCLEOTIDE SEQUENCE [LARGE SCALE GENOMIC DNA]</scope>
    <source>
        <strain evidence="2 3">CBS122122</strain>
    </source>
</reference>